<gene>
    <name evidence="3" type="ORF">AC631_03457</name>
</gene>
<dbReference type="PANTHER" id="PTHR43364">
    <property type="entry name" value="NADH-SPECIFIC METHYLGLYOXAL REDUCTASE-RELATED"/>
    <property type="match status" value="1"/>
</dbReference>
<dbReference type="GeneID" id="26840466"/>
<dbReference type="Proteomes" id="UP000054251">
    <property type="component" value="Unassembled WGS sequence"/>
</dbReference>
<dbReference type="EMBL" id="LMYN01000074">
    <property type="protein sequence ID" value="KSA00808.1"/>
    <property type="molecule type" value="Genomic_DNA"/>
</dbReference>
<reference evidence="3 4" key="1">
    <citation type="submission" date="2015-11" db="EMBL/GenBank/DDBJ databases">
        <title>The genome of Debaryomyces fabryi.</title>
        <authorList>
            <person name="Tafer H."/>
            <person name="Lopandic K."/>
        </authorList>
    </citation>
    <scope>NUCLEOTIDE SEQUENCE [LARGE SCALE GENOMIC DNA]</scope>
    <source>
        <strain evidence="3 4">CBS 789</strain>
    </source>
</reference>
<dbReference type="RefSeq" id="XP_015466910.1">
    <property type="nucleotide sequence ID" value="XM_015612286.1"/>
</dbReference>
<dbReference type="GO" id="GO:0016491">
    <property type="term" value="F:oxidoreductase activity"/>
    <property type="evidence" value="ECO:0007669"/>
    <property type="project" value="UniProtKB-KW"/>
</dbReference>
<comment type="caution">
    <text evidence="3">The sequence shown here is derived from an EMBL/GenBank/DDBJ whole genome shotgun (WGS) entry which is preliminary data.</text>
</comment>
<keyword evidence="1" id="KW-0560">Oxidoreductase</keyword>
<name>A0A0V1PX41_9ASCO</name>
<dbReference type="OrthoDB" id="48988at2759"/>
<evidence type="ECO:0000313" key="4">
    <source>
        <dbReference type="Proteomes" id="UP000054251"/>
    </source>
</evidence>
<dbReference type="PANTHER" id="PTHR43364:SF15">
    <property type="entry name" value="ARYL-ALCOHOL DEHYDROGENASE AAD16-RELATED"/>
    <property type="match status" value="1"/>
</dbReference>
<dbReference type="InterPro" id="IPR036812">
    <property type="entry name" value="NAD(P)_OxRdtase_dom_sf"/>
</dbReference>
<organism evidence="3 4">
    <name type="scientific">Debaryomyces fabryi</name>
    <dbReference type="NCBI Taxonomy" id="58627"/>
    <lineage>
        <taxon>Eukaryota</taxon>
        <taxon>Fungi</taxon>
        <taxon>Dikarya</taxon>
        <taxon>Ascomycota</taxon>
        <taxon>Saccharomycotina</taxon>
        <taxon>Pichiomycetes</taxon>
        <taxon>Debaryomycetaceae</taxon>
        <taxon>Debaryomyces</taxon>
    </lineage>
</organism>
<protein>
    <recommendedName>
        <fullName evidence="2">NADP-dependent oxidoreductase domain-containing protein</fullName>
    </recommendedName>
</protein>
<dbReference type="Pfam" id="PF00248">
    <property type="entry name" value="Aldo_ket_red"/>
    <property type="match status" value="1"/>
</dbReference>
<dbReference type="InterPro" id="IPR023210">
    <property type="entry name" value="NADP_OxRdtase_dom"/>
</dbReference>
<dbReference type="Gene3D" id="3.20.20.100">
    <property type="entry name" value="NADP-dependent oxidoreductase domain"/>
    <property type="match status" value="1"/>
</dbReference>
<dbReference type="AlphaFoldDB" id="A0A0V1PX41"/>
<evidence type="ECO:0000256" key="1">
    <source>
        <dbReference type="ARBA" id="ARBA00023002"/>
    </source>
</evidence>
<evidence type="ECO:0000313" key="3">
    <source>
        <dbReference type="EMBL" id="KSA00808.1"/>
    </source>
</evidence>
<sequence length="115" mass="13106">MDKFAHQKLGASGLSISPIIVGYMTFGSKDYHSWVIDDEETSMNILEKFYDNGLITFDTADVYSNGKSEILLGKFIKKYNIPRERIVILTKVYSPMDYNDSNFSLFKCGTANILR</sequence>
<feature type="domain" description="NADP-dependent oxidoreductase" evidence="2">
    <location>
        <begin position="18"/>
        <end position="97"/>
    </location>
</feature>
<accession>A0A0V1PX41</accession>
<keyword evidence="4" id="KW-1185">Reference proteome</keyword>
<evidence type="ECO:0000259" key="2">
    <source>
        <dbReference type="Pfam" id="PF00248"/>
    </source>
</evidence>
<proteinExistence type="predicted"/>
<dbReference type="InterPro" id="IPR050523">
    <property type="entry name" value="AKR_Detox_Biosynth"/>
</dbReference>
<dbReference type="SUPFAM" id="SSF51430">
    <property type="entry name" value="NAD(P)-linked oxidoreductase"/>
    <property type="match status" value="1"/>
</dbReference>